<dbReference type="Proteomes" id="UP001500729">
    <property type="component" value="Unassembled WGS sequence"/>
</dbReference>
<dbReference type="PANTHER" id="PTHR33909">
    <property type="entry name" value="SEC TRANSLOCON ACCESSORY COMPLEX SUBUNIT YAJC"/>
    <property type="match status" value="1"/>
</dbReference>
<keyword evidence="4" id="KW-1003">Cell membrane</keyword>
<evidence type="ECO:0000256" key="7">
    <source>
        <dbReference type="ARBA" id="ARBA00022989"/>
    </source>
</evidence>
<sequence>MDLSSLIFPLLIALLAVPLFLQARKQKRAMQDQQKLQNSLAAGDRVMTTSGLFGTVVSTSDDTIELEIASGITTTWVRAAVREKVETGSEAATETAASTDEESAESADKDTAEQATESKAQVAEPVEQQQKTN</sequence>
<keyword evidence="7 11" id="KW-1133">Transmembrane helix</keyword>
<proteinExistence type="inferred from homology"/>
<evidence type="ECO:0000256" key="10">
    <source>
        <dbReference type="SAM" id="MobiDB-lite"/>
    </source>
</evidence>
<accession>A0ABP3NPE2</accession>
<gene>
    <name evidence="12" type="primary">yajC</name>
    <name evidence="12" type="ORF">GCM10009533_53090</name>
</gene>
<dbReference type="InterPro" id="IPR003849">
    <property type="entry name" value="Preprotein_translocase_YajC"/>
</dbReference>
<keyword evidence="3" id="KW-0813">Transport</keyword>
<feature type="region of interest" description="Disordered" evidence="10">
    <location>
        <begin position="85"/>
        <end position="133"/>
    </location>
</feature>
<protein>
    <submittedName>
        <fullName evidence="12">Preprotein translocase subunit YajC</fullName>
    </submittedName>
</protein>
<evidence type="ECO:0000256" key="2">
    <source>
        <dbReference type="ARBA" id="ARBA00006742"/>
    </source>
</evidence>
<evidence type="ECO:0000256" key="9">
    <source>
        <dbReference type="ARBA" id="ARBA00023136"/>
    </source>
</evidence>
<evidence type="ECO:0000256" key="1">
    <source>
        <dbReference type="ARBA" id="ARBA00004162"/>
    </source>
</evidence>
<comment type="similarity">
    <text evidence="2">Belongs to the YajC family.</text>
</comment>
<dbReference type="SMART" id="SM01323">
    <property type="entry name" value="YajC"/>
    <property type="match status" value="1"/>
</dbReference>
<feature type="compositionally biased region" description="Low complexity" evidence="10">
    <location>
        <begin position="88"/>
        <end position="98"/>
    </location>
</feature>
<feature type="transmembrane region" description="Helical" evidence="11">
    <location>
        <begin position="6"/>
        <end position="23"/>
    </location>
</feature>
<evidence type="ECO:0000256" key="5">
    <source>
        <dbReference type="ARBA" id="ARBA00022692"/>
    </source>
</evidence>
<dbReference type="PANTHER" id="PTHR33909:SF1">
    <property type="entry name" value="SEC TRANSLOCON ACCESSORY COMPLEX SUBUNIT YAJC"/>
    <property type="match status" value="1"/>
</dbReference>
<evidence type="ECO:0000256" key="6">
    <source>
        <dbReference type="ARBA" id="ARBA00022927"/>
    </source>
</evidence>
<evidence type="ECO:0000256" key="11">
    <source>
        <dbReference type="SAM" id="Phobius"/>
    </source>
</evidence>
<dbReference type="EMBL" id="BAAAGS010000044">
    <property type="protein sequence ID" value="GAA0547771.1"/>
    <property type="molecule type" value="Genomic_DNA"/>
</dbReference>
<reference evidence="13" key="1">
    <citation type="journal article" date="2019" name="Int. J. Syst. Evol. Microbiol.">
        <title>The Global Catalogue of Microorganisms (GCM) 10K type strain sequencing project: providing services to taxonomists for standard genome sequencing and annotation.</title>
        <authorList>
            <consortium name="The Broad Institute Genomics Platform"/>
            <consortium name="The Broad Institute Genome Sequencing Center for Infectious Disease"/>
            <person name="Wu L."/>
            <person name="Ma J."/>
        </authorList>
    </citation>
    <scope>NUCLEOTIDE SEQUENCE [LARGE SCALE GENOMIC DNA]</scope>
    <source>
        <strain evidence="13">JCM 10303</strain>
    </source>
</reference>
<dbReference type="Pfam" id="PF02699">
    <property type="entry name" value="YajC"/>
    <property type="match status" value="1"/>
</dbReference>
<keyword evidence="5 11" id="KW-0812">Transmembrane</keyword>
<comment type="caution">
    <text evidence="12">The sequence shown here is derived from an EMBL/GenBank/DDBJ whole genome shotgun (WGS) entry which is preliminary data.</text>
</comment>
<evidence type="ECO:0000313" key="13">
    <source>
        <dbReference type="Proteomes" id="UP001500729"/>
    </source>
</evidence>
<dbReference type="NCBIfam" id="TIGR00739">
    <property type="entry name" value="yajC"/>
    <property type="match status" value="1"/>
</dbReference>
<evidence type="ECO:0000256" key="8">
    <source>
        <dbReference type="ARBA" id="ARBA00023010"/>
    </source>
</evidence>
<keyword evidence="9 11" id="KW-0472">Membrane</keyword>
<organism evidence="12 13">
    <name type="scientific">Saccharopolyspora erythraea</name>
    <name type="common">Streptomyces erythraeus</name>
    <dbReference type="NCBI Taxonomy" id="1836"/>
    <lineage>
        <taxon>Bacteria</taxon>
        <taxon>Bacillati</taxon>
        <taxon>Actinomycetota</taxon>
        <taxon>Actinomycetes</taxon>
        <taxon>Pseudonocardiales</taxon>
        <taxon>Pseudonocardiaceae</taxon>
        <taxon>Saccharopolyspora</taxon>
    </lineage>
</organism>
<evidence type="ECO:0000313" key="12">
    <source>
        <dbReference type="EMBL" id="GAA0547771.1"/>
    </source>
</evidence>
<dbReference type="RefSeq" id="WP_009948969.1">
    <property type="nucleotide sequence ID" value="NZ_BAAAGS010000044.1"/>
</dbReference>
<evidence type="ECO:0000256" key="4">
    <source>
        <dbReference type="ARBA" id="ARBA00022475"/>
    </source>
</evidence>
<comment type="subcellular location">
    <subcellularLocation>
        <location evidence="1">Cell membrane</location>
        <topology evidence="1">Single-pass membrane protein</topology>
    </subcellularLocation>
</comment>
<keyword evidence="6" id="KW-0653">Protein transport</keyword>
<name>A0ABP3NPE2_SACER</name>
<evidence type="ECO:0000256" key="3">
    <source>
        <dbReference type="ARBA" id="ARBA00022448"/>
    </source>
</evidence>
<keyword evidence="13" id="KW-1185">Reference proteome</keyword>
<keyword evidence="8" id="KW-0811">Translocation</keyword>